<protein>
    <submittedName>
        <fullName evidence="2">Uncharacterized protein</fullName>
    </submittedName>
</protein>
<proteinExistence type="predicted"/>
<feature type="compositionally biased region" description="Polar residues" evidence="1">
    <location>
        <begin position="9"/>
        <end position="30"/>
    </location>
</feature>
<organism evidence="2">
    <name type="scientific">Rhizophora mucronata</name>
    <name type="common">Asiatic mangrove</name>
    <dbReference type="NCBI Taxonomy" id="61149"/>
    <lineage>
        <taxon>Eukaryota</taxon>
        <taxon>Viridiplantae</taxon>
        <taxon>Streptophyta</taxon>
        <taxon>Embryophyta</taxon>
        <taxon>Tracheophyta</taxon>
        <taxon>Spermatophyta</taxon>
        <taxon>Magnoliopsida</taxon>
        <taxon>eudicotyledons</taxon>
        <taxon>Gunneridae</taxon>
        <taxon>Pentapetalae</taxon>
        <taxon>rosids</taxon>
        <taxon>fabids</taxon>
        <taxon>Malpighiales</taxon>
        <taxon>Rhizophoraceae</taxon>
        <taxon>Rhizophora</taxon>
    </lineage>
</organism>
<accession>A0A2P2P910</accession>
<name>A0A2P2P910_RHIMU</name>
<reference evidence="2" key="1">
    <citation type="submission" date="2018-02" db="EMBL/GenBank/DDBJ databases">
        <title>Rhizophora mucronata_Transcriptome.</title>
        <authorList>
            <person name="Meera S.P."/>
            <person name="Sreeshan A."/>
            <person name="Augustine A."/>
        </authorList>
    </citation>
    <scope>NUCLEOTIDE SEQUENCE</scope>
    <source>
        <tissue evidence="2">Leaf</tissue>
    </source>
</reference>
<dbReference type="EMBL" id="GGEC01070683">
    <property type="protein sequence ID" value="MBX51167.1"/>
    <property type="molecule type" value="Transcribed_RNA"/>
</dbReference>
<evidence type="ECO:0000313" key="2">
    <source>
        <dbReference type="EMBL" id="MBX51167.1"/>
    </source>
</evidence>
<dbReference type="AlphaFoldDB" id="A0A2P2P910"/>
<evidence type="ECO:0000256" key="1">
    <source>
        <dbReference type="SAM" id="MobiDB-lite"/>
    </source>
</evidence>
<feature type="region of interest" description="Disordered" evidence="1">
    <location>
        <begin position="1"/>
        <end position="30"/>
    </location>
</feature>
<sequence>MYLIHQRRNSSVSDTQHTISTLSNSGLPSW</sequence>